<organism evidence="7 8">
    <name type="scientific">Rhodospira trueperi</name>
    <dbReference type="NCBI Taxonomy" id="69960"/>
    <lineage>
        <taxon>Bacteria</taxon>
        <taxon>Pseudomonadati</taxon>
        <taxon>Pseudomonadota</taxon>
        <taxon>Alphaproteobacteria</taxon>
        <taxon>Rhodospirillales</taxon>
        <taxon>Rhodospirillaceae</taxon>
        <taxon>Rhodospira</taxon>
    </lineage>
</organism>
<feature type="transmembrane region" description="Helical" evidence="6">
    <location>
        <begin position="12"/>
        <end position="34"/>
    </location>
</feature>
<evidence type="ECO:0000256" key="6">
    <source>
        <dbReference type="SAM" id="Phobius"/>
    </source>
</evidence>
<dbReference type="OrthoDB" id="9802121at2"/>
<dbReference type="STRING" id="69960.SAMN05421720_105115"/>
<feature type="transmembrane region" description="Helical" evidence="6">
    <location>
        <begin position="110"/>
        <end position="131"/>
    </location>
</feature>
<comment type="similarity">
    <text evidence="2">Belongs to the UPF0382 family.</text>
</comment>
<keyword evidence="4 6" id="KW-1133">Transmembrane helix</keyword>
<comment type="subcellular location">
    <subcellularLocation>
        <location evidence="1">Membrane</location>
        <topology evidence="1">Multi-pass membrane protein</topology>
    </subcellularLocation>
</comment>
<dbReference type="GO" id="GO:0005886">
    <property type="term" value="C:plasma membrane"/>
    <property type="evidence" value="ECO:0007669"/>
    <property type="project" value="TreeGrafter"/>
</dbReference>
<evidence type="ECO:0000256" key="5">
    <source>
        <dbReference type="ARBA" id="ARBA00023136"/>
    </source>
</evidence>
<sequence>MPRSGSNAPRRWIVTGAVMGLLSVALGAFGAHGLEARGDPRAVELVRTAAHYQGVHALALVLSGVLSGLAGAGSAGSVWADRAGWLFAAGIVLFCGALYGIALADWPLGPVAPFGGVSFMAGWGLLAVAGWRLNATLKGKC</sequence>
<accession>A0A1G7BPB9</accession>
<reference evidence="7 8" key="1">
    <citation type="submission" date="2016-10" db="EMBL/GenBank/DDBJ databases">
        <authorList>
            <person name="de Groot N.N."/>
        </authorList>
    </citation>
    <scope>NUCLEOTIDE SEQUENCE [LARGE SCALE GENOMIC DNA]</scope>
    <source>
        <strain evidence="7 8">ATCC 700224</strain>
    </source>
</reference>
<dbReference type="PANTHER" id="PTHR43461">
    <property type="entry name" value="TRANSMEMBRANE PROTEIN 256"/>
    <property type="match status" value="1"/>
</dbReference>
<name>A0A1G7BPB9_9PROT</name>
<feature type="transmembrane region" description="Helical" evidence="6">
    <location>
        <begin position="54"/>
        <end position="72"/>
    </location>
</feature>
<proteinExistence type="inferred from homology"/>
<keyword evidence="5 6" id="KW-0472">Membrane</keyword>
<evidence type="ECO:0000256" key="4">
    <source>
        <dbReference type="ARBA" id="ARBA00022989"/>
    </source>
</evidence>
<dbReference type="Pfam" id="PF04241">
    <property type="entry name" value="DUF423"/>
    <property type="match status" value="1"/>
</dbReference>
<evidence type="ECO:0000256" key="2">
    <source>
        <dbReference type="ARBA" id="ARBA00009694"/>
    </source>
</evidence>
<evidence type="ECO:0000313" key="7">
    <source>
        <dbReference type="EMBL" id="SDE28762.1"/>
    </source>
</evidence>
<protein>
    <submittedName>
        <fullName evidence="7">Uncharacterized membrane protein YgdD, TMEM256/DUF423 family</fullName>
    </submittedName>
</protein>
<dbReference type="EMBL" id="FNAP01000005">
    <property type="protein sequence ID" value="SDE28762.1"/>
    <property type="molecule type" value="Genomic_DNA"/>
</dbReference>
<dbReference type="RefSeq" id="WP_092785102.1">
    <property type="nucleotide sequence ID" value="NZ_FNAP01000005.1"/>
</dbReference>
<dbReference type="Proteomes" id="UP000199412">
    <property type="component" value="Unassembled WGS sequence"/>
</dbReference>
<evidence type="ECO:0000256" key="3">
    <source>
        <dbReference type="ARBA" id="ARBA00022692"/>
    </source>
</evidence>
<dbReference type="InterPro" id="IPR006696">
    <property type="entry name" value="DUF423"/>
</dbReference>
<keyword evidence="8" id="KW-1185">Reference proteome</keyword>
<dbReference type="PANTHER" id="PTHR43461:SF1">
    <property type="entry name" value="TRANSMEMBRANE PROTEIN 256"/>
    <property type="match status" value="1"/>
</dbReference>
<gene>
    <name evidence="7" type="ORF">SAMN05421720_105115</name>
</gene>
<dbReference type="AlphaFoldDB" id="A0A1G7BPB9"/>
<evidence type="ECO:0000313" key="8">
    <source>
        <dbReference type="Proteomes" id="UP000199412"/>
    </source>
</evidence>
<keyword evidence="3 6" id="KW-0812">Transmembrane</keyword>
<evidence type="ECO:0000256" key="1">
    <source>
        <dbReference type="ARBA" id="ARBA00004141"/>
    </source>
</evidence>
<feature type="transmembrane region" description="Helical" evidence="6">
    <location>
        <begin position="84"/>
        <end position="104"/>
    </location>
</feature>